<evidence type="ECO:0000313" key="6">
    <source>
        <dbReference type="EMBL" id="KAF6199998.1"/>
    </source>
</evidence>
<keyword evidence="2" id="KW-1003">Cell membrane</keyword>
<dbReference type="AlphaFoldDB" id="A0A6A4J1J4"/>
<keyword evidence="4" id="KW-1133">Transmembrane helix</keyword>
<dbReference type="GO" id="GO:0005886">
    <property type="term" value="C:plasma membrane"/>
    <property type="evidence" value="ECO:0007669"/>
    <property type="project" value="UniProtKB-SubCell"/>
</dbReference>
<comment type="subcellular location">
    <subcellularLocation>
        <location evidence="1">Cell membrane</location>
        <topology evidence="1">Multi-pass membrane protein</topology>
    </subcellularLocation>
</comment>
<dbReference type="EMBL" id="WIXP02000014">
    <property type="protein sequence ID" value="KAF6199998.1"/>
    <property type="molecule type" value="Genomic_DNA"/>
</dbReference>
<name>A0A6A4J1J4_APOLU</name>
<dbReference type="OrthoDB" id="6604268at2759"/>
<comment type="caution">
    <text evidence="6">The sequence shown here is derived from an EMBL/GenBank/DDBJ whole genome shotgun (WGS) entry which is preliminary data.</text>
</comment>
<keyword evidence="3" id="KW-0812">Transmembrane</keyword>
<proteinExistence type="predicted"/>
<dbReference type="InterPro" id="IPR013604">
    <property type="entry name" value="7TM_chemorcpt"/>
</dbReference>
<evidence type="ECO:0000256" key="2">
    <source>
        <dbReference type="ARBA" id="ARBA00022475"/>
    </source>
</evidence>
<evidence type="ECO:0000313" key="7">
    <source>
        <dbReference type="Proteomes" id="UP000466442"/>
    </source>
</evidence>
<dbReference type="GO" id="GO:0050909">
    <property type="term" value="P:sensory perception of taste"/>
    <property type="evidence" value="ECO:0007669"/>
    <property type="project" value="InterPro"/>
</dbReference>
<organism evidence="6 7">
    <name type="scientific">Apolygus lucorum</name>
    <name type="common">Small green plant bug</name>
    <name type="synonym">Lygocoris lucorum</name>
    <dbReference type="NCBI Taxonomy" id="248454"/>
    <lineage>
        <taxon>Eukaryota</taxon>
        <taxon>Metazoa</taxon>
        <taxon>Ecdysozoa</taxon>
        <taxon>Arthropoda</taxon>
        <taxon>Hexapoda</taxon>
        <taxon>Insecta</taxon>
        <taxon>Pterygota</taxon>
        <taxon>Neoptera</taxon>
        <taxon>Paraneoptera</taxon>
        <taxon>Hemiptera</taxon>
        <taxon>Heteroptera</taxon>
        <taxon>Panheteroptera</taxon>
        <taxon>Cimicomorpha</taxon>
        <taxon>Miridae</taxon>
        <taxon>Mirini</taxon>
        <taxon>Apolygus</taxon>
    </lineage>
</organism>
<keyword evidence="7" id="KW-1185">Reference proteome</keyword>
<sequence>MIIFCYIVTLSKYLSWLLVILWAPTNFNHQIDKFYNELFKVMWNREDLYTNKKMVLYLTIPRKAKFTVCGLFTLEYPLFTSIIAASVTYLMILIQINE</sequence>
<evidence type="ECO:0000256" key="4">
    <source>
        <dbReference type="ARBA" id="ARBA00022989"/>
    </source>
</evidence>
<evidence type="ECO:0000256" key="3">
    <source>
        <dbReference type="ARBA" id="ARBA00022692"/>
    </source>
</evidence>
<protein>
    <submittedName>
        <fullName evidence="6">Uncharacterized protein</fullName>
    </submittedName>
</protein>
<dbReference type="Proteomes" id="UP000466442">
    <property type="component" value="Unassembled WGS sequence"/>
</dbReference>
<gene>
    <name evidence="6" type="ORF">GE061_006297</name>
</gene>
<dbReference type="Pfam" id="PF08395">
    <property type="entry name" value="7tm_7"/>
    <property type="match status" value="1"/>
</dbReference>
<evidence type="ECO:0000256" key="1">
    <source>
        <dbReference type="ARBA" id="ARBA00004651"/>
    </source>
</evidence>
<reference evidence="6" key="1">
    <citation type="journal article" date="2021" name="Mol. Ecol. Resour.">
        <title>Apolygus lucorum genome provides insights into omnivorousness and mesophyll feeding.</title>
        <authorList>
            <person name="Liu Y."/>
            <person name="Liu H."/>
            <person name="Wang H."/>
            <person name="Huang T."/>
            <person name="Liu B."/>
            <person name="Yang B."/>
            <person name="Yin L."/>
            <person name="Li B."/>
            <person name="Zhang Y."/>
            <person name="Zhang S."/>
            <person name="Jiang F."/>
            <person name="Zhang X."/>
            <person name="Ren Y."/>
            <person name="Wang B."/>
            <person name="Wang S."/>
            <person name="Lu Y."/>
            <person name="Wu K."/>
            <person name="Fan W."/>
            <person name="Wang G."/>
        </authorList>
    </citation>
    <scope>NUCLEOTIDE SEQUENCE</scope>
    <source>
        <strain evidence="6">12Hb</strain>
    </source>
</reference>
<keyword evidence="5" id="KW-0472">Membrane</keyword>
<evidence type="ECO:0000256" key="5">
    <source>
        <dbReference type="ARBA" id="ARBA00023136"/>
    </source>
</evidence>
<accession>A0A6A4J1J4</accession>